<accession>A0ABP9USR4</accession>
<feature type="compositionally biased region" description="Acidic residues" evidence="1">
    <location>
        <begin position="146"/>
        <end position="181"/>
    </location>
</feature>
<feature type="compositionally biased region" description="Acidic residues" evidence="1">
    <location>
        <begin position="90"/>
        <end position="107"/>
    </location>
</feature>
<feature type="region of interest" description="Disordered" evidence="1">
    <location>
        <begin position="77"/>
        <end position="237"/>
    </location>
</feature>
<dbReference type="Proteomes" id="UP001476282">
    <property type="component" value="Unassembled WGS sequence"/>
</dbReference>
<evidence type="ECO:0000313" key="3">
    <source>
        <dbReference type="EMBL" id="GAA5484573.1"/>
    </source>
</evidence>
<dbReference type="EMBL" id="BAABRI010000028">
    <property type="protein sequence ID" value="GAA5484573.1"/>
    <property type="molecule type" value="Genomic_DNA"/>
</dbReference>
<proteinExistence type="predicted"/>
<feature type="compositionally biased region" description="Acidic residues" evidence="1">
    <location>
        <begin position="189"/>
        <end position="209"/>
    </location>
</feature>
<name>A0ABP9USR4_9BACT</name>
<comment type="caution">
    <text evidence="3">The sequence shown here is derived from an EMBL/GenBank/DDBJ whole genome shotgun (WGS) entry which is preliminary data.</text>
</comment>
<evidence type="ECO:0000256" key="1">
    <source>
        <dbReference type="SAM" id="MobiDB-lite"/>
    </source>
</evidence>
<reference evidence="3 4" key="1">
    <citation type="submission" date="2024-02" db="EMBL/GenBank/DDBJ databases">
        <title>Haloferula sargassicola NBRC 104335.</title>
        <authorList>
            <person name="Ichikawa N."/>
            <person name="Katano-Makiyama Y."/>
            <person name="Hidaka K."/>
        </authorList>
    </citation>
    <scope>NUCLEOTIDE SEQUENCE [LARGE SCALE GENOMIC DNA]</scope>
    <source>
        <strain evidence="3 4">NBRC 104335</strain>
    </source>
</reference>
<organism evidence="3 4">
    <name type="scientific">Haloferula sargassicola</name>
    <dbReference type="NCBI Taxonomy" id="490096"/>
    <lineage>
        <taxon>Bacteria</taxon>
        <taxon>Pseudomonadati</taxon>
        <taxon>Verrucomicrobiota</taxon>
        <taxon>Verrucomicrobiia</taxon>
        <taxon>Verrucomicrobiales</taxon>
        <taxon>Verrucomicrobiaceae</taxon>
        <taxon>Haloferula</taxon>
    </lineage>
</organism>
<sequence length="477" mass="50542">MKRRTFTIPTAGLRWIVAACLATGFSVAKASEANDLDGDGIPNIVDPDIDNDGIPNALDDNIDGGIAKTGPFAGQYIGDHINNDNPSEKDIDDDGQADDSLGETDIDGDSKTDDDPTETDIDGDRREDDLASELDIDGDGRLDNALGEDDIDGDSLDDDDFMETDIDGDAATDDVDDDIDGDNLANSGDTDDDTDGDGILNADDDDADGDGISNRDDDDDDNDGDRDEDDGDHHDEPDEMKVVEMLASSPAAPAGSRVRLELKRMATGKIRIEVEGEDLAAGTYDVLFNGQRLGPLVMHGTSETEGETRFETDADDEDEYLLPFDPIGLPVAIARDGTIYFTGVVPSPPDAPGDDGSESEDHHHEGILVSKLMDKASHLPAEAVGEVEVVFGLAGVVDFEVEAEHMPEGDYQLTVDGTFRGTIHVTSADGTSAGYLRFSVAPIHPGDLLLDFPVAGAPVTISQNGEVLFSGLSPATE</sequence>
<evidence type="ECO:0000256" key="2">
    <source>
        <dbReference type="SAM" id="SignalP"/>
    </source>
</evidence>
<feature type="chain" id="PRO_5046535453" evidence="2">
    <location>
        <begin position="31"/>
        <end position="477"/>
    </location>
</feature>
<keyword evidence="4" id="KW-1185">Reference proteome</keyword>
<feature type="compositionally biased region" description="Acidic residues" evidence="1">
    <location>
        <begin position="216"/>
        <end position="230"/>
    </location>
</feature>
<feature type="signal peptide" evidence="2">
    <location>
        <begin position="1"/>
        <end position="30"/>
    </location>
</feature>
<evidence type="ECO:0000313" key="4">
    <source>
        <dbReference type="Proteomes" id="UP001476282"/>
    </source>
</evidence>
<protein>
    <submittedName>
        <fullName evidence="3">Uncharacterized protein</fullName>
    </submittedName>
</protein>
<gene>
    <name evidence="3" type="ORF">Hsar01_03817</name>
</gene>
<dbReference type="RefSeq" id="WP_353568677.1">
    <property type="nucleotide sequence ID" value="NZ_BAABRI010000028.1"/>
</dbReference>
<keyword evidence="2" id="KW-0732">Signal</keyword>